<comment type="caution">
    <text evidence="2">The sequence shown here is derived from an EMBL/GenBank/DDBJ whole genome shotgun (WGS) entry which is preliminary data.</text>
</comment>
<name>A0A1Q9D3W6_SYMMI</name>
<evidence type="ECO:0000256" key="1">
    <source>
        <dbReference type="SAM" id="SignalP"/>
    </source>
</evidence>
<proteinExistence type="predicted"/>
<evidence type="ECO:0000313" key="3">
    <source>
        <dbReference type="Proteomes" id="UP000186817"/>
    </source>
</evidence>
<protein>
    <submittedName>
        <fullName evidence="2">Uncharacterized protein</fullName>
    </submittedName>
</protein>
<feature type="chain" id="PRO_5013045170" evidence="1">
    <location>
        <begin position="18"/>
        <end position="237"/>
    </location>
</feature>
<organism evidence="2 3">
    <name type="scientific">Symbiodinium microadriaticum</name>
    <name type="common">Dinoflagellate</name>
    <name type="synonym">Zooxanthella microadriatica</name>
    <dbReference type="NCBI Taxonomy" id="2951"/>
    <lineage>
        <taxon>Eukaryota</taxon>
        <taxon>Sar</taxon>
        <taxon>Alveolata</taxon>
        <taxon>Dinophyceae</taxon>
        <taxon>Suessiales</taxon>
        <taxon>Symbiodiniaceae</taxon>
        <taxon>Symbiodinium</taxon>
    </lineage>
</organism>
<evidence type="ECO:0000313" key="2">
    <source>
        <dbReference type="EMBL" id="OLP89872.1"/>
    </source>
</evidence>
<dbReference type="AlphaFoldDB" id="A0A1Q9D3W6"/>
<keyword evidence="1" id="KW-0732">Signal</keyword>
<keyword evidence="3" id="KW-1185">Reference proteome</keyword>
<dbReference type="Proteomes" id="UP000186817">
    <property type="component" value="Unassembled WGS sequence"/>
</dbReference>
<dbReference type="OrthoDB" id="10525820at2759"/>
<sequence length="237" mass="27517">MMLIWTLLLVPTQRHLQELGMEQEQPILQLAQPLRSSRRCNFRLRTRTILPLWKETQPWHCVSCVSSFWRTTSCAATTPTDVSPQQSTTRKDEVVATRIQETYAYVYVQLEEGPAARLDAAYTALAELWNRGVPENDVSWLAHVGSFQDPPRHVCLQHLDRMLRSSLRRHLDANSADHMADYMVDYIRGLDLFYIPTLLALFPLLDDDGRREFQQWFLAYSSRQLDTVVSRLNVIVN</sequence>
<gene>
    <name evidence="2" type="ORF">AK812_SmicGene28630</name>
</gene>
<dbReference type="EMBL" id="LSRX01000739">
    <property type="protein sequence ID" value="OLP89872.1"/>
    <property type="molecule type" value="Genomic_DNA"/>
</dbReference>
<accession>A0A1Q9D3W6</accession>
<feature type="signal peptide" evidence="1">
    <location>
        <begin position="1"/>
        <end position="17"/>
    </location>
</feature>
<reference evidence="2 3" key="1">
    <citation type="submission" date="2016-02" db="EMBL/GenBank/DDBJ databases">
        <title>Genome analysis of coral dinoflagellate symbionts highlights evolutionary adaptations to a symbiotic lifestyle.</title>
        <authorList>
            <person name="Aranda M."/>
            <person name="Li Y."/>
            <person name="Liew Y.J."/>
            <person name="Baumgarten S."/>
            <person name="Simakov O."/>
            <person name="Wilson M."/>
            <person name="Piel J."/>
            <person name="Ashoor H."/>
            <person name="Bougouffa S."/>
            <person name="Bajic V.B."/>
            <person name="Ryu T."/>
            <person name="Ravasi T."/>
            <person name="Bayer T."/>
            <person name="Micklem G."/>
            <person name="Kim H."/>
            <person name="Bhak J."/>
            <person name="Lajeunesse T.C."/>
            <person name="Voolstra C.R."/>
        </authorList>
    </citation>
    <scope>NUCLEOTIDE SEQUENCE [LARGE SCALE GENOMIC DNA]</scope>
    <source>
        <strain evidence="2 3">CCMP2467</strain>
    </source>
</reference>